<dbReference type="PANTHER" id="PTHR22899:SF0">
    <property type="entry name" value="F-BOX ASSOCIATED DOMAIN-CONTAINING PROTEIN-RELATED"/>
    <property type="match status" value="1"/>
</dbReference>
<gene>
    <name evidence="2" type="primary">Cnig_chr_X.g26505</name>
    <name evidence="2" type="ORF">B9Z55_026505</name>
</gene>
<comment type="caution">
    <text evidence="2">The sequence shown here is derived from an EMBL/GenBank/DDBJ whole genome shotgun (WGS) entry which is preliminary data.</text>
</comment>
<dbReference type="InterPro" id="IPR012885">
    <property type="entry name" value="F-box_Sdz-33"/>
</dbReference>
<evidence type="ECO:0000259" key="1">
    <source>
        <dbReference type="Pfam" id="PF07735"/>
    </source>
</evidence>
<protein>
    <recommendedName>
        <fullName evidence="1">Sdz-33 F-box domain-containing protein</fullName>
    </recommendedName>
</protein>
<dbReference type="InterPro" id="IPR053222">
    <property type="entry name" value="Zygotic_Embryogenesis-Asso"/>
</dbReference>
<proteinExistence type="predicted"/>
<accession>A0A2G5T3N0</accession>
<dbReference type="AlphaFoldDB" id="A0A2G5T3N0"/>
<keyword evidence="3" id="KW-1185">Reference proteome</keyword>
<evidence type="ECO:0000313" key="2">
    <source>
        <dbReference type="EMBL" id="PIC21803.1"/>
    </source>
</evidence>
<feature type="domain" description="Sdz-33 F-box" evidence="1">
    <location>
        <begin position="96"/>
        <end position="161"/>
    </location>
</feature>
<dbReference type="PANTHER" id="PTHR22899">
    <property type="entry name" value="CYCLIN-RELATED F-BOX FAMILY"/>
    <property type="match status" value="1"/>
</dbReference>
<dbReference type="Pfam" id="PF07735">
    <property type="entry name" value="FBA_2"/>
    <property type="match status" value="1"/>
</dbReference>
<dbReference type="Proteomes" id="UP000230233">
    <property type="component" value="Chromosome X"/>
</dbReference>
<dbReference type="STRING" id="1611254.A0A2G5T3N0"/>
<evidence type="ECO:0000313" key="3">
    <source>
        <dbReference type="Proteomes" id="UP000230233"/>
    </source>
</evidence>
<sequence length="222" mass="25876">MGNQGMTLGEWINGLSLIPDDAKDLIVDFFVGHIMSDIQLLKNIFPKRMSINITCEKEDPNEQDTLNAQNLLRAFIPDVQRIKLFRVPLEKNFSRQHIGMANLKELGLFYQVDLNLDEICSWNVENCTISTMTDRMSLRDLNRFFKLWIKGSNPKLRELSIHWKTEIIPDWNVLLRGLKAVETEAEEEEERKFTIRNIRGICAVIQIEYDEERARAVCTFSN</sequence>
<reference evidence="3" key="1">
    <citation type="submission" date="2017-10" db="EMBL/GenBank/DDBJ databases">
        <title>Rapid genome shrinkage in a self-fertile nematode reveals novel sperm competition proteins.</title>
        <authorList>
            <person name="Yin D."/>
            <person name="Schwarz E.M."/>
            <person name="Thomas C.G."/>
            <person name="Felde R.L."/>
            <person name="Korf I.F."/>
            <person name="Cutter A.D."/>
            <person name="Schartner C.M."/>
            <person name="Ralston E.J."/>
            <person name="Meyer B.J."/>
            <person name="Haag E.S."/>
        </authorList>
    </citation>
    <scope>NUCLEOTIDE SEQUENCE [LARGE SCALE GENOMIC DNA]</scope>
    <source>
        <strain evidence="3">JU1422</strain>
    </source>
</reference>
<dbReference type="EMBL" id="PDUG01000006">
    <property type="protein sequence ID" value="PIC21803.1"/>
    <property type="molecule type" value="Genomic_DNA"/>
</dbReference>
<organism evidence="2 3">
    <name type="scientific">Caenorhabditis nigoni</name>
    <dbReference type="NCBI Taxonomy" id="1611254"/>
    <lineage>
        <taxon>Eukaryota</taxon>
        <taxon>Metazoa</taxon>
        <taxon>Ecdysozoa</taxon>
        <taxon>Nematoda</taxon>
        <taxon>Chromadorea</taxon>
        <taxon>Rhabditida</taxon>
        <taxon>Rhabditina</taxon>
        <taxon>Rhabditomorpha</taxon>
        <taxon>Rhabditoidea</taxon>
        <taxon>Rhabditidae</taxon>
        <taxon>Peloderinae</taxon>
        <taxon>Caenorhabditis</taxon>
    </lineage>
</organism>
<name>A0A2G5T3N0_9PELO</name>